<gene>
    <name evidence="2" type="ORF">IMG5_178750</name>
</gene>
<dbReference type="AlphaFoldDB" id="G0R2J2"/>
<feature type="transmembrane region" description="Helical" evidence="1">
    <location>
        <begin position="185"/>
        <end position="205"/>
    </location>
</feature>
<proteinExistence type="predicted"/>
<evidence type="ECO:0000313" key="2">
    <source>
        <dbReference type="EMBL" id="EGR28313.1"/>
    </source>
</evidence>
<keyword evidence="3" id="KW-1185">Reference proteome</keyword>
<keyword evidence="1" id="KW-0472">Membrane</keyword>
<name>G0R2J2_ICHMU</name>
<accession>G0R2J2</accession>
<feature type="transmembrane region" description="Helical" evidence="1">
    <location>
        <begin position="69"/>
        <end position="90"/>
    </location>
</feature>
<reference evidence="2 3" key="1">
    <citation type="submission" date="2011-07" db="EMBL/GenBank/DDBJ databases">
        <authorList>
            <person name="Coyne R."/>
            <person name="Brami D."/>
            <person name="Johnson J."/>
            <person name="Hostetler J."/>
            <person name="Hannick L."/>
            <person name="Clark T."/>
            <person name="Cassidy-Hanley D."/>
            <person name="Inman J."/>
        </authorList>
    </citation>
    <scope>NUCLEOTIDE SEQUENCE [LARGE SCALE GENOMIC DNA]</scope>
    <source>
        <strain evidence="2 3">G5</strain>
    </source>
</reference>
<protein>
    <recommendedName>
        <fullName evidence="4">Transmembrane protein</fullName>
    </recommendedName>
</protein>
<evidence type="ECO:0008006" key="4">
    <source>
        <dbReference type="Google" id="ProtNLM"/>
    </source>
</evidence>
<organism evidence="2 3">
    <name type="scientific">Ichthyophthirius multifiliis</name>
    <name type="common">White spot disease agent</name>
    <name type="synonym">Ich</name>
    <dbReference type="NCBI Taxonomy" id="5932"/>
    <lineage>
        <taxon>Eukaryota</taxon>
        <taxon>Sar</taxon>
        <taxon>Alveolata</taxon>
        <taxon>Ciliophora</taxon>
        <taxon>Intramacronucleata</taxon>
        <taxon>Oligohymenophorea</taxon>
        <taxon>Hymenostomatida</taxon>
        <taxon>Ophryoglenina</taxon>
        <taxon>Ichthyophthirius</taxon>
    </lineage>
</organism>
<feature type="transmembrane region" description="Helical" evidence="1">
    <location>
        <begin position="29"/>
        <end position="48"/>
    </location>
</feature>
<sequence length="228" mass="27255">MMPHISDFSKILRIIQQLAIYGTHLPYGILKYGFIIMCMLIILSQVMTRKIPMLYIIDLLLEKIKMINILISFLENIKSILSLLLLVFFLECFWDKQFLIQLGQIEEKYGEFNFQRELIMEKQKFFSFFLRLFSYIKVDYQIVYYILFAQMLLIILILHLIMTLMKVMLKINSKIKQKTIIGSECKFKIVEILQILAFYGLIFVVELTFKQNIIYSLMFVMCIFLKLL</sequence>
<evidence type="ECO:0000256" key="1">
    <source>
        <dbReference type="SAM" id="Phobius"/>
    </source>
</evidence>
<dbReference type="GeneID" id="14904392"/>
<dbReference type="EMBL" id="GL984266">
    <property type="protein sequence ID" value="EGR28313.1"/>
    <property type="molecule type" value="Genomic_DNA"/>
</dbReference>
<evidence type="ECO:0000313" key="3">
    <source>
        <dbReference type="Proteomes" id="UP000008983"/>
    </source>
</evidence>
<dbReference type="Proteomes" id="UP000008983">
    <property type="component" value="Unassembled WGS sequence"/>
</dbReference>
<keyword evidence="1" id="KW-1133">Transmembrane helix</keyword>
<feature type="transmembrane region" description="Helical" evidence="1">
    <location>
        <begin position="142"/>
        <end position="164"/>
    </location>
</feature>
<keyword evidence="1" id="KW-0812">Transmembrane</keyword>
<dbReference type="InParanoid" id="G0R2J2"/>
<dbReference type="RefSeq" id="XP_004027658.1">
    <property type="nucleotide sequence ID" value="XM_004027609.1"/>
</dbReference>